<dbReference type="STRING" id="630390.A0A180H0F3"/>
<evidence type="ECO:0000256" key="1">
    <source>
        <dbReference type="SAM" id="MobiDB-lite"/>
    </source>
</evidence>
<keyword evidence="4" id="KW-1185">Reference proteome</keyword>
<accession>A0A180H0F3</accession>
<feature type="compositionally biased region" description="Basic and acidic residues" evidence="1">
    <location>
        <begin position="1"/>
        <end position="12"/>
    </location>
</feature>
<reference evidence="2" key="1">
    <citation type="submission" date="2009-11" db="EMBL/GenBank/DDBJ databases">
        <authorList>
            <consortium name="The Broad Institute Genome Sequencing Platform"/>
            <person name="Ward D."/>
            <person name="Feldgarden M."/>
            <person name="Earl A."/>
            <person name="Young S.K."/>
            <person name="Zeng Q."/>
            <person name="Koehrsen M."/>
            <person name="Alvarado L."/>
            <person name="Berlin A."/>
            <person name="Bochicchio J."/>
            <person name="Borenstein D."/>
            <person name="Chapman S.B."/>
            <person name="Chen Z."/>
            <person name="Engels R."/>
            <person name="Freedman E."/>
            <person name="Gellesch M."/>
            <person name="Goldberg J."/>
            <person name="Griggs A."/>
            <person name="Gujja S."/>
            <person name="Heilman E."/>
            <person name="Heiman D."/>
            <person name="Hepburn T."/>
            <person name="Howarth C."/>
            <person name="Jen D."/>
            <person name="Larson L."/>
            <person name="Lewis B."/>
            <person name="Mehta T."/>
            <person name="Park D."/>
            <person name="Pearson M."/>
            <person name="Roberts A."/>
            <person name="Saif S."/>
            <person name="Shea T."/>
            <person name="Shenoy N."/>
            <person name="Sisk P."/>
            <person name="Stolte C."/>
            <person name="Sykes S."/>
            <person name="Thomson T."/>
            <person name="Walk T."/>
            <person name="White J."/>
            <person name="Yandava C."/>
            <person name="Izard J."/>
            <person name="Baranova O.V."/>
            <person name="Blanton J.M."/>
            <person name="Tanner A.C."/>
            <person name="Dewhirst F.E."/>
            <person name="Haas B."/>
            <person name="Nusbaum C."/>
            <person name="Birren B."/>
        </authorList>
    </citation>
    <scope>NUCLEOTIDE SEQUENCE [LARGE SCALE GENOMIC DNA]</scope>
    <source>
        <strain evidence="2">1-1 BBBD Race 1</strain>
    </source>
</reference>
<evidence type="ECO:0000313" key="2">
    <source>
        <dbReference type="EMBL" id="OAV98274.1"/>
    </source>
</evidence>
<reference evidence="2" key="2">
    <citation type="submission" date="2016-05" db="EMBL/GenBank/DDBJ databases">
        <title>Comparative analysis highlights variable genome content of wheat rusts and divergence of the mating loci.</title>
        <authorList>
            <person name="Cuomo C.A."/>
            <person name="Bakkeren G."/>
            <person name="Szabo L."/>
            <person name="Khalil H."/>
            <person name="Joly D."/>
            <person name="Goldberg J."/>
            <person name="Young S."/>
            <person name="Zeng Q."/>
            <person name="Fellers J."/>
        </authorList>
    </citation>
    <scope>NUCLEOTIDE SEQUENCE [LARGE SCALE GENOMIC DNA]</scope>
    <source>
        <strain evidence="2">1-1 BBBD Race 1</strain>
    </source>
</reference>
<name>A0A180H0F3_PUCT1</name>
<dbReference type="OrthoDB" id="2193813at2759"/>
<organism evidence="2">
    <name type="scientific">Puccinia triticina (isolate 1-1 / race 1 (BBBD))</name>
    <name type="common">Brown leaf rust fungus</name>
    <dbReference type="NCBI Taxonomy" id="630390"/>
    <lineage>
        <taxon>Eukaryota</taxon>
        <taxon>Fungi</taxon>
        <taxon>Dikarya</taxon>
        <taxon>Basidiomycota</taxon>
        <taxon>Pucciniomycotina</taxon>
        <taxon>Pucciniomycetes</taxon>
        <taxon>Pucciniales</taxon>
        <taxon>Pucciniaceae</taxon>
        <taxon>Puccinia</taxon>
    </lineage>
</organism>
<feature type="region of interest" description="Disordered" evidence="1">
    <location>
        <begin position="149"/>
        <end position="204"/>
    </location>
</feature>
<dbReference type="CDD" id="cd00076">
    <property type="entry name" value="HFD_SF"/>
    <property type="match status" value="1"/>
</dbReference>
<dbReference type="Proteomes" id="UP000005240">
    <property type="component" value="Unassembled WGS sequence"/>
</dbReference>
<reference evidence="3 4" key="3">
    <citation type="journal article" date="2017" name="G3 (Bethesda)">
        <title>Comparative analysis highlights variable genome content of wheat rusts and divergence of the mating loci.</title>
        <authorList>
            <person name="Cuomo C.A."/>
            <person name="Bakkeren G."/>
            <person name="Khalil H.B."/>
            <person name="Panwar V."/>
            <person name="Joly D."/>
            <person name="Linning R."/>
            <person name="Sakthikumar S."/>
            <person name="Song X."/>
            <person name="Adiconis X."/>
            <person name="Fan L."/>
            <person name="Goldberg J.M."/>
            <person name="Levin J.Z."/>
            <person name="Young S."/>
            <person name="Zeng Q."/>
            <person name="Anikster Y."/>
            <person name="Bruce M."/>
            <person name="Wang M."/>
            <person name="Yin C."/>
            <person name="McCallum B."/>
            <person name="Szabo L.J."/>
            <person name="Hulbert S."/>
            <person name="Chen X."/>
            <person name="Fellers J.P."/>
        </authorList>
    </citation>
    <scope>NUCLEOTIDE SEQUENCE</scope>
    <source>
        <strain evidence="4">Isolate 1-1 / race 1 (BBBD)</strain>
        <strain evidence="3">isolate 1-1 / race 1 (BBBD)</strain>
    </source>
</reference>
<gene>
    <name evidence="2" type="ORF">PTTG_00323</name>
</gene>
<dbReference type="AlphaFoldDB" id="A0A180H0F3"/>
<feature type="region of interest" description="Disordered" evidence="1">
    <location>
        <begin position="287"/>
        <end position="318"/>
    </location>
</feature>
<protein>
    <submittedName>
        <fullName evidence="2 3">Uncharacterized protein</fullName>
    </submittedName>
</protein>
<evidence type="ECO:0000313" key="3">
    <source>
        <dbReference type="EnsemblFungi" id="PTTG_00323-t43_1-p1"/>
    </source>
</evidence>
<feature type="compositionally biased region" description="Low complexity" evidence="1">
    <location>
        <begin position="287"/>
        <end position="297"/>
    </location>
</feature>
<dbReference type="EnsemblFungi" id="PTTG_00323-t43_1">
    <property type="protein sequence ID" value="PTTG_00323-t43_1-p1"/>
    <property type="gene ID" value="PTTG_00323"/>
</dbReference>
<feature type="compositionally biased region" description="Pro residues" evidence="1">
    <location>
        <begin position="298"/>
        <end position="315"/>
    </location>
</feature>
<feature type="compositionally biased region" description="Pro residues" evidence="1">
    <location>
        <begin position="29"/>
        <end position="40"/>
    </location>
</feature>
<feature type="compositionally biased region" description="Basic and acidic residues" evidence="1">
    <location>
        <begin position="41"/>
        <end position="73"/>
    </location>
</feature>
<dbReference type="VEuPathDB" id="FungiDB:PTTG_00323"/>
<feature type="region of interest" description="Disordered" evidence="1">
    <location>
        <begin position="1"/>
        <end position="73"/>
    </location>
</feature>
<proteinExistence type="predicted"/>
<dbReference type="EMBL" id="ADAS02000008">
    <property type="protein sequence ID" value="OAV98274.1"/>
    <property type="molecule type" value="Genomic_DNA"/>
</dbReference>
<reference evidence="3" key="4">
    <citation type="submission" date="2025-05" db="UniProtKB">
        <authorList>
            <consortium name="EnsemblFungi"/>
        </authorList>
    </citation>
    <scope>IDENTIFICATION</scope>
    <source>
        <strain evidence="3">isolate 1-1 / race 1 (BBBD)</strain>
    </source>
</reference>
<sequence>MEVEASGKEKHILRASQPASQPASRDEPSPGPTTAPAPPPEAERAAGRADPDQRRDGAVRLAPPDRDPAERGGVHACLASLGGRGPRRTILDGIVQLAYELAQLSNRSRPNVRDMLAACADQGIELHHLNEILSIEQPAPSQEVKFEIPRARSEKPSDPTLDFLPSDPESEDAQDGNGADIVMASSHPKRRRPNSERIGGLPHLPSLPAKHTWIHTASMPSSATVIPPEHLTRQQTTTTQPMTNLLTTEFLKADEQDPNTPSCLGFLNRRIRDTRLVERSLTNLVQPNSILSSSGSPPKLPPPVLQLPPSSPLRSPPKLALSEADIPIINFEHDWYPDQHSPLTDRQS</sequence>
<evidence type="ECO:0000313" key="4">
    <source>
        <dbReference type="Proteomes" id="UP000005240"/>
    </source>
</evidence>